<dbReference type="InterPro" id="IPR005103">
    <property type="entry name" value="AA9_LPMO"/>
</dbReference>
<keyword evidence="5" id="KW-0186">Copper</keyword>
<dbReference type="EC" id="1.14.99.56" evidence="12"/>
<evidence type="ECO:0000256" key="12">
    <source>
        <dbReference type="ARBA" id="ARBA00047174"/>
    </source>
</evidence>
<dbReference type="InterPro" id="IPR049892">
    <property type="entry name" value="AA9"/>
</dbReference>
<protein>
    <recommendedName>
        <fullName evidence="12">lytic cellulose monooxygenase (C4-dehydrogenating)</fullName>
        <ecNumber evidence="12">1.14.99.56</ecNumber>
    </recommendedName>
</protein>
<dbReference type="STRING" id="1884261.A0A5C3QAX4"/>
<dbReference type="GO" id="GO:0030245">
    <property type="term" value="P:cellulose catabolic process"/>
    <property type="evidence" value="ECO:0007669"/>
    <property type="project" value="UniProtKB-KW"/>
</dbReference>
<evidence type="ECO:0000256" key="5">
    <source>
        <dbReference type="ARBA" id="ARBA00023008"/>
    </source>
</evidence>
<dbReference type="Proteomes" id="UP000305067">
    <property type="component" value="Unassembled WGS sequence"/>
</dbReference>
<dbReference type="GO" id="GO:0004497">
    <property type="term" value="F:monooxygenase activity"/>
    <property type="evidence" value="ECO:0007669"/>
    <property type="project" value="UniProtKB-KW"/>
</dbReference>
<dbReference type="EMBL" id="ML178841">
    <property type="protein sequence ID" value="TFK98219.1"/>
    <property type="molecule type" value="Genomic_DNA"/>
</dbReference>
<dbReference type="PANTHER" id="PTHR33353:SF6">
    <property type="entry name" value="ENDOGLUCANASE IV"/>
    <property type="match status" value="1"/>
</dbReference>
<evidence type="ECO:0000256" key="2">
    <source>
        <dbReference type="ARBA" id="ARBA00022723"/>
    </source>
</evidence>
<comment type="similarity">
    <text evidence="10">Belongs to the polysaccharide monooxygenase AA9 family.</text>
</comment>
<evidence type="ECO:0000256" key="7">
    <source>
        <dbReference type="ARBA" id="ARBA00023157"/>
    </source>
</evidence>
<feature type="domain" description="Auxiliary Activity family 9 catalytic" evidence="13">
    <location>
        <begin position="37"/>
        <end position="257"/>
    </location>
</feature>
<comment type="cofactor">
    <cofactor evidence="1">
        <name>Cu(2+)</name>
        <dbReference type="ChEBI" id="CHEBI:29036"/>
    </cofactor>
</comment>
<keyword evidence="6" id="KW-0503">Monooxygenase</keyword>
<evidence type="ECO:0000256" key="1">
    <source>
        <dbReference type="ARBA" id="ARBA00001973"/>
    </source>
</evidence>
<sequence>MRLRRTHSLAFVTCTMFGTLFLGVALAVSSLPSAFGHGYVTEVSVGSQKWTGYLPYQDPYMSPKPQRIIREIPGNGPVEDVSLIDVQCNGYTAGGVVGSKPAPVLASVAAGSQMKLQWTPDWPDSHKGPVITYMARAPSDITKWSPGNSAVWFKVHEEGKDSSGKWGAWEKLFVQNKGLYTFTIPKNLRPGQYIIRHEIIALHSAYSYPGAQVYPACIQVQVTGSGNALPTSFVSFPGAYTGSTPGIVYDIYSTAPSHPYPIPGPAVWTGGN</sequence>
<gene>
    <name evidence="14" type="ORF">BDV98DRAFT_573266</name>
</gene>
<evidence type="ECO:0000256" key="8">
    <source>
        <dbReference type="ARBA" id="ARBA00023277"/>
    </source>
</evidence>
<evidence type="ECO:0000256" key="9">
    <source>
        <dbReference type="ARBA" id="ARBA00023326"/>
    </source>
</evidence>
<dbReference type="CDD" id="cd21175">
    <property type="entry name" value="LPMO_AA9"/>
    <property type="match status" value="1"/>
</dbReference>
<proteinExistence type="inferred from homology"/>
<keyword evidence="7" id="KW-1015">Disulfide bond</keyword>
<keyword evidence="4" id="KW-0560">Oxidoreductase</keyword>
<dbReference type="AlphaFoldDB" id="A0A5C3QAX4"/>
<name>A0A5C3QAX4_9AGAR</name>
<evidence type="ECO:0000256" key="11">
    <source>
        <dbReference type="ARBA" id="ARBA00045077"/>
    </source>
</evidence>
<dbReference type="GO" id="GO:0016787">
    <property type="term" value="F:hydrolase activity"/>
    <property type="evidence" value="ECO:0007669"/>
    <property type="project" value="UniProtKB-KW"/>
</dbReference>
<comment type="catalytic activity">
    <reaction evidence="11">
        <text>[(1-&gt;4)-beta-D-glucosyl]n+m + reduced acceptor + O2 = 4-dehydro-beta-D-glucosyl-[(1-&gt;4)-beta-D-glucosyl]n-1 + [(1-&gt;4)-beta-D-glucosyl]m + acceptor + H2O.</text>
        <dbReference type="EC" id="1.14.99.56"/>
    </reaction>
</comment>
<dbReference type="GO" id="GO:0046872">
    <property type="term" value="F:metal ion binding"/>
    <property type="evidence" value="ECO:0007669"/>
    <property type="project" value="UniProtKB-KW"/>
</dbReference>
<keyword evidence="3" id="KW-0136">Cellulose degradation</keyword>
<evidence type="ECO:0000256" key="3">
    <source>
        <dbReference type="ARBA" id="ARBA00023001"/>
    </source>
</evidence>
<organism evidence="14 15">
    <name type="scientific">Pterulicium gracile</name>
    <dbReference type="NCBI Taxonomy" id="1884261"/>
    <lineage>
        <taxon>Eukaryota</taxon>
        <taxon>Fungi</taxon>
        <taxon>Dikarya</taxon>
        <taxon>Basidiomycota</taxon>
        <taxon>Agaricomycotina</taxon>
        <taxon>Agaricomycetes</taxon>
        <taxon>Agaricomycetidae</taxon>
        <taxon>Agaricales</taxon>
        <taxon>Pleurotineae</taxon>
        <taxon>Pterulaceae</taxon>
        <taxon>Pterulicium</taxon>
    </lineage>
</organism>
<keyword evidence="8" id="KW-0119">Carbohydrate metabolism</keyword>
<dbReference type="PANTHER" id="PTHR33353">
    <property type="entry name" value="PUTATIVE (AFU_ORTHOLOGUE AFUA_1G12560)-RELATED"/>
    <property type="match status" value="1"/>
</dbReference>
<reference evidence="14 15" key="1">
    <citation type="journal article" date="2019" name="Nat. Ecol. Evol.">
        <title>Megaphylogeny resolves global patterns of mushroom evolution.</title>
        <authorList>
            <person name="Varga T."/>
            <person name="Krizsan K."/>
            <person name="Foldi C."/>
            <person name="Dima B."/>
            <person name="Sanchez-Garcia M."/>
            <person name="Sanchez-Ramirez S."/>
            <person name="Szollosi G.J."/>
            <person name="Szarkandi J.G."/>
            <person name="Papp V."/>
            <person name="Albert L."/>
            <person name="Andreopoulos W."/>
            <person name="Angelini C."/>
            <person name="Antonin V."/>
            <person name="Barry K.W."/>
            <person name="Bougher N.L."/>
            <person name="Buchanan P."/>
            <person name="Buyck B."/>
            <person name="Bense V."/>
            <person name="Catcheside P."/>
            <person name="Chovatia M."/>
            <person name="Cooper J."/>
            <person name="Damon W."/>
            <person name="Desjardin D."/>
            <person name="Finy P."/>
            <person name="Geml J."/>
            <person name="Haridas S."/>
            <person name="Hughes K."/>
            <person name="Justo A."/>
            <person name="Karasinski D."/>
            <person name="Kautmanova I."/>
            <person name="Kiss B."/>
            <person name="Kocsube S."/>
            <person name="Kotiranta H."/>
            <person name="LaButti K.M."/>
            <person name="Lechner B.E."/>
            <person name="Liimatainen K."/>
            <person name="Lipzen A."/>
            <person name="Lukacs Z."/>
            <person name="Mihaltcheva S."/>
            <person name="Morgado L.N."/>
            <person name="Niskanen T."/>
            <person name="Noordeloos M.E."/>
            <person name="Ohm R.A."/>
            <person name="Ortiz-Santana B."/>
            <person name="Ovrebo C."/>
            <person name="Racz N."/>
            <person name="Riley R."/>
            <person name="Savchenko A."/>
            <person name="Shiryaev A."/>
            <person name="Soop K."/>
            <person name="Spirin V."/>
            <person name="Szebenyi C."/>
            <person name="Tomsovsky M."/>
            <person name="Tulloss R.E."/>
            <person name="Uehling J."/>
            <person name="Grigoriev I.V."/>
            <person name="Vagvolgyi C."/>
            <person name="Papp T."/>
            <person name="Martin F.M."/>
            <person name="Miettinen O."/>
            <person name="Hibbett D.S."/>
            <person name="Nagy L.G."/>
        </authorList>
    </citation>
    <scope>NUCLEOTIDE SEQUENCE [LARGE SCALE GENOMIC DNA]</scope>
    <source>
        <strain evidence="14 15">CBS 309.79</strain>
    </source>
</reference>
<dbReference type="Gene3D" id="2.70.50.70">
    <property type="match status" value="1"/>
</dbReference>
<evidence type="ECO:0000256" key="10">
    <source>
        <dbReference type="ARBA" id="ARBA00044502"/>
    </source>
</evidence>
<keyword evidence="9" id="KW-0624">Polysaccharide degradation</keyword>
<evidence type="ECO:0000259" key="13">
    <source>
        <dbReference type="Pfam" id="PF03443"/>
    </source>
</evidence>
<dbReference type="Pfam" id="PF03443">
    <property type="entry name" value="AA9"/>
    <property type="match status" value="1"/>
</dbReference>
<keyword evidence="14" id="KW-0378">Hydrolase</keyword>
<evidence type="ECO:0000313" key="15">
    <source>
        <dbReference type="Proteomes" id="UP000305067"/>
    </source>
</evidence>
<accession>A0A5C3QAX4</accession>
<dbReference type="OrthoDB" id="4849160at2759"/>
<evidence type="ECO:0000256" key="4">
    <source>
        <dbReference type="ARBA" id="ARBA00023002"/>
    </source>
</evidence>
<evidence type="ECO:0000256" key="6">
    <source>
        <dbReference type="ARBA" id="ARBA00023033"/>
    </source>
</evidence>
<keyword evidence="2" id="KW-0479">Metal-binding</keyword>
<keyword evidence="15" id="KW-1185">Reference proteome</keyword>
<evidence type="ECO:0000313" key="14">
    <source>
        <dbReference type="EMBL" id="TFK98219.1"/>
    </source>
</evidence>